<dbReference type="OrthoDB" id="2405412at2759"/>
<gene>
    <name evidence="10" type="primary">GRC3</name>
    <name evidence="10" type="ORF">EHS24_000486</name>
</gene>
<dbReference type="EMBL" id="RSCE01000001">
    <property type="protein sequence ID" value="RSH87963.1"/>
    <property type="molecule type" value="Genomic_DNA"/>
</dbReference>
<evidence type="ECO:0000256" key="6">
    <source>
        <dbReference type="ARBA" id="ARBA00022777"/>
    </source>
</evidence>
<dbReference type="GO" id="GO:0005634">
    <property type="term" value="C:nucleus"/>
    <property type="evidence" value="ECO:0007669"/>
    <property type="project" value="TreeGrafter"/>
</dbReference>
<dbReference type="AlphaFoldDB" id="A0A427YA30"/>
<dbReference type="InterPro" id="IPR032319">
    <property type="entry name" value="CLP1_P"/>
</dbReference>
<dbReference type="GO" id="GO:0005524">
    <property type="term" value="F:ATP binding"/>
    <property type="evidence" value="ECO:0007669"/>
    <property type="project" value="UniProtKB-KW"/>
</dbReference>
<feature type="compositionally biased region" description="Low complexity" evidence="8">
    <location>
        <begin position="81"/>
        <end position="93"/>
    </location>
</feature>
<dbReference type="STRING" id="105984.A0A427YA30"/>
<dbReference type="InterPro" id="IPR045116">
    <property type="entry name" value="Clp1/Grc3"/>
</dbReference>
<dbReference type="GeneID" id="39585029"/>
<feature type="domain" description="Clp1 P-loop" evidence="9">
    <location>
        <begin position="385"/>
        <end position="534"/>
    </location>
</feature>
<evidence type="ECO:0000313" key="10">
    <source>
        <dbReference type="EMBL" id="RSH87963.1"/>
    </source>
</evidence>
<dbReference type="Pfam" id="PF16575">
    <property type="entry name" value="CLP1_P"/>
    <property type="match status" value="1"/>
</dbReference>
<keyword evidence="7" id="KW-0067">ATP-binding</keyword>
<evidence type="ECO:0000259" key="9">
    <source>
        <dbReference type="Pfam" id="PF16575"/>
    </source>
</evidence>
<dbReference type="InterPro" id="IPR027417">
    <property type="entry name" value="P-loop_NTPase"/>
</dbReference>
<keyword evidence="6 10" id="KW-0418">Kinase</keyword>
<keyword evidence="5" id="KW-0547">Nucleotide-binding</keyword>
<dbReference type="GO" id="GO:0000448">
    <property type="term" value="P:cleavage in ITS2 between 5.8S rRNA and LSU-rRNA of tricistronic rRNA transcript (SSU-rRNA, 5.8S rRNA, LSU-rRNA)"/>
    <property type="evidence" value="ECO:0007669"/>
    <property type="project" value="TreeGrafter"/>
</dbReference>
<feature type="compositionally biased region" description="Low complexity" evidence="8">
    <location>
        <begin position="1"/>
        <end position="16"/>
    </location>
</feature>
<feature type="compositionally biased region" description="Acidic residues" evidence="8">
    <location>
        <begin position="132"/>
        <end position="144"/>
    </location>
</feature>
<evidence type="ECO:0000256" key="5">
    <source>
        <dbReference type="ARBA" id="ARBA00022741"/>
    </source>
</evidence>
<name>A0A427YA30_9TREE</name>
<feature type="region of interest" description="Disordered" evidence="8">
    <location>
        <begin position="1"/>
        <end position="173"/>
    </location>
</feature>
<dbReference type="PANTHER" id="PTHR12755">
    <property type="entry name" value="CLEAVAGE/POLYADENYLATION FACTOR IA SUBUNIT CLP1P"/>
    <property type="match status" value="1"/>
</dbReference>
<evidence type="ECO:0000256" key="7">
    <source>
        <dbReference type="ARBA" id="ARBA00022840"/>
    </source>
</evidence>
<evidence type="ECO:0000256" key="4">
    <source>
        <dbReference type="ARBA" id="ARBA00022679"/>
    </source>
</evidence>
<evidence type="ECO:0000256" key="3">
    <source>
        <dbReference type="ARBA" id="ARBA00019824"/>
    </source>
</evidence>
<evidence type="ECO:0000313" key="11">
    <source>
        <dbReference type="Proteomes" id="UP000279236"/>
    </source>
</evidence>
<organism evidence="10 11">
    <name type="scientific">Apiotrichum porosum</name>
    <dbReference type="NCBI Taxonomy" id="105984"/>
    <lineage>
        <taxon>Eukaryota</taxon>
        <taxon>Fungi</taxon>
        <taxon>Dikarya</taxon>
        <taxon>Basidiomycota</taxon>
        <taxon>Agaricomycotina</taxon>
        <taxon>Tremellomycetes</taxon>
        <taxon>Trichosporonales</taxon>
        <taxon>Trichosporonaceae</taxon>
        <taxon>Apiotrichum</taxon>
    </lineage>
</organism>
<dbReference type="Gene3D" id="3.40.50.300">
    <property type="entry name" value="P-loop containing nucleotide triphosphate hydrolases"/>
    <property type="match status" value="1"/>
</dbReference>
<evidence type="ECO:0000256" key="1">
    <source>
        <dbReference type="ARBA" id="ARBA00011003"/>
    </source>
</evidence>
<evidence type="ECO:0000256" key="8">
    <source>
        <dbReference type="SAM" id="MobiDB-lite"/>
    </source>
</evidence>
<accession>A0A427YA30</accession>
<keyword evidence="4" id="KW-0808">Transferase</keyword>
<sequence length="782" mass="83971">MSALAARRAAAAAMASTKPTLPQQSAPEPKRQASPPTPEPESDSPVAESQSESESESEPESVASVPAPSNKRRKMEKNMVKAGKPSPKPASSSRYYVAPEEPAETPKRSRKQRRFSPSAAIGSDDGFSGGSSEDEDEDTNDMDTEGAVTPWSGAQSPRVMDPGPSRQQNVPTLRPGSSTFAAKEGMNLAHIKEDTLKAAGMEIPGPGVVVALGEDESLLIAGTYILTPLRHSTSLVCTTLRTATESIESYPVFAPTSHPIPVLTPEVDEEMMLESPMLSQLRLPKALVTNESTSIFLIQENRCGIDGLRGDVVPGFQNIWLGDKGVWGLHGVHPVLGSTFTPVYPHVTPSSWAHALDSLRDTDDMVDDDETPPPQDRVPVVLVKGPKRSGKSSVARAALNRLLDTYERVAWLECDLGQGEFGAGGSVGLWVLDRPVFGAPFTHPRVPERAYFLGELNPSSCPDEYMAAIHALIGHYQYELQYPPALLTSGGRKTDSIPLVVNTQGWVKGLGEDLMRAIEGAAEPTHVFAFEMENGWNTSPVQVTSELPGPWDKPALAGATPPLFFTLEVAPSSPLQARYTAADMRSLTTIAYMHARLGTPTRWDFNAPLFAVRPYLVKLGGDGALQRAFLSGEGSDAISPADLPLALNGSLVALLEDSTAAEEDMYVSARVPPAVDDATFLGLALVRAVRPDPTDSHIELQLLTPLGSAELARANALVCNRALELPACGLLDWRERVPGGGVSEDGLAGYRWDDVPFFDASGTDAVGGDRRRFRRNIQRKGV</sequence>
<protein>
    <recommendedName>
        <fullName evidence="3">Polynucleotide 5'-hydroxyl-kinase GRC3</fullName>
    </recommendedName>
    <alternativeName>
        <fullName evidence="2">Polynucleotide 5'-hydroxyl-kinase grc3</fullName>
    </alternativeName>
</protein>
<dbReference type="PANTHER" id="PTHR12755:SF3">
    <property type="entry name" value="POLYNUCLEOTIDE 5'-HYDROXYL-KINASE NOL9"/>
    <property type="match status" value="1"/>
</dbReference>
<dbReference type="Proteomes" id="UP000279236">
    <property type="component" value="Unassembled WGS sequence"/>
</dbReference>
<feature type="compositionally biased region" description="Low complexity" evidence="8">
    <location>
        <begin position="60"/>
        <end position="69"/>
    </location>
</feature>
<comment type="caution">
    <text evidence="10">The sequence shown here is derived from an EMBL/GenBank/DDBJ whole genome shotgun (WGS) entry which is preliminary data.</text>
</comment>
<feature type="compositionally biased region" description="Polar residues" evidence="8">
    <location>
        <begin position="17"/>
        <end position="26"/>
    </location>
</feature>
<dbReference type="GO" id="GO:0051731">
    <property type="term" value="F:polynucleotide 5'-hydroxyl-kinase activity"/>
    <property type="evidence" value="ECO:0007669"/>
    <property type="project" value="InterPro"/>
</dbReference>
<dbReference type="RefSeq" id="XP_028480171.1">
    <property type="nucleotide sequence ID" value="XM_028616314.1"/>
</dbReference>
<evidence type="ECO:0000256" key="2">
    <source>
        <dbReference type="ARBA" id="ARBA00018706"/>
    </source>
</evidence>
<keyword evidence="11" id="KW-1185">Reference proteome</keyword>
<proteinExistence type="inferred from homology"/>
<reference evidence="10 11" key="1">
    <citation type="submission" date="2018-11" db="EMBL/GenBank/DDBJ databases">
        <title>Genome sequence of Apiotrichum porosum DSM 27194.</title>
        <authorList>
            <person name="Aliyu H."/>
            <person name="Gorte O."/>
            <person name="Ochsenreither K."/>
        </authorList>
    </citation>
    <scope>NUCLEOTIDE SEQUENCE [LARGE SCALE GENOMIC DNA]</scope>
    <source>
        <strain evidence="10 11">DSM 27194</strain>
    </source>
</reference>
<comment type="similarity">
    <text evidence="1">Belongs to the Clp1 family. NOL9/GRC3 subfamily.</text>
</comment>